<dbReference type="PANTHER" id="PTHR31646:SF1">
    <property type="entry name" value="ALPHA-1,2-MANNOSYLTRANSFERASE MNN2"/>
    <property type="match status" value="1"/>
</dbReference>
<keyword evidence="4" id="KW-0808">Transferase</keyword>
<evidence type="ECO:0000313" key="13">
    <source>
        <dbReference type="Proteomes" id="UP000694255"/>
    </source>
</evidence>
<keyword evidence="6" id="KW-0735">Signal-anchor</keyword>
<feature type="region of interest" description="Disordered" evidence="10">
    <location>
        <begin position="60"/>
        <end position="81"/>
    </location>
</feature>
<evidence type="ECO:0000256" key="4">
    <source>
        <dbReference type="ARBA" id="ARBA00022679"/>
    </source>
</evidence>
<keyword evidence="13" id="KW-1185">Reference proteome</keyword>
<dbReference type="PROSITE" id="PS50890">
    <property type="entry name" value="PUA"/>
    <property type="match status" value="1"/>
</dbReference>
<evidence type="ECO:0000256" key="9">
    <source>
        <dbReference type="ARBA" id="ARBA00023136"/>
    </source>
</evidence>
<gene>
    <name evidence="12" type="ORF">J8A68_000294</name>
</gene>
<accession>A0A8J5QXB6</accession>
<evidence type="ECO:0000256" key="5">
    <source>
        <dbReference type="ARBA" id="ARBA00022692"/>
    </source>
</evidence>
<feature type="compositionally biased region" description="Polar residues" evidence="10">
    <location>
        <begin position="60"/>
        <end position="71"/>
    </location>
</feature>
<dbReference type="AlphaFoldDB" id="A0A8J5QXB6"/>
<dbReference type="GO" id="GO:0000139">
    <property type="term" value="C:Golgi membrane"/>
    <property type="evidence" value="ECO:0007669"/>
    <property type="project" value="UniProtKB-SubCell"/>
</dbReference>
<dbReference type="UniPathway" id="UPA00378"/>
<dbReference type="OrthoDB" id="430354at2759"/>
<evidence type="ECO:0000256" key="2">
    <source>
        <dbReference type="ARBA" id="ARBA00004922"/>
    </source>
</evidence>
<keyword evidence="9 11" id="KW-0472">Membrane</keyword>
<dbReference type="PANTHER" id="PTHR31646">
    <property type="entry name" value="ALPHA-1,2-MANNOSYLTRANSFERASE MNN2"/>
    <property type="match status" value="1"/>
</dbReference>
<evidence type="ECO:0000256" key="1">
    <source>
        <dbReference type="ARBA" id="ARBA00004323"/>
    </source>
</evidence>
<comment type="pathway">
    <text evidence="2">Protein modification; protein glycosylation.</text>
</comment>
<evidence type="ECO:0000256" key="7">
    <source>
        <dbReference type="ARBA" id="ARBA00022989"/>
    </source>
</evidence>
<dbReference type="Proteomes" id="UP000694255">
    <property type="component" value="Unassembled WGS sequence"/>
</dbReference>
<dbReference type="InterPro" id="IPR022751">
    <property type="entry name" value="Alpha_mannosyltransferase"/>
</dbReference>
<evidence type="ECO:0000256" key="3">
    <source>
        <dbReference type="ARBA" id="ARBA00009105"/>
    </source>
</evidence>
<keyword evidence="5 11" id="KW-0812">Transmembrane</keyword>
<organism evidence="12 13">
    <name type="scientific">[Candida] subhashii</name>
    <dbReference type="NCBI Taxonomy" id="561895"/>
    <lineage>
        <taxon>Eukaryota</taxon>
        <taxon>Fungi</taxon>
        <taxon>Dikarya</taxon>
        <taxon>Ascomycota</taxon>
        <taxon>Saccharomycotina</taxon>
        <taxon>Pichiomycetes</taxon>
        <taxon>Debaryomycetaceae</taxon>
        <taxon>Spathaspora</taxon>
    </lineage>
</organism>
<dbReference type="GO" id="GO:0000026">
    <property type="term" value="F:alpha-1,2-mannosyltransferase activity"/>
    <property type="evidence" value="ECO:0007669"/>
    <property type="project" value="TreeGrafter"/>
</dbReference>
<keyword evidence="7 11" id="KW-1133">Transmembrane helix</keyword>
<sequence length="608" mass="70121">MLPPFNNSSRKISGRKILSFRAIKVPLVIAIFMLFLFEVSYLLDYTSTSPINSVHQYVSSNDASTHSTHSGSIDDYSAEEYEDDKEEGQVAAVVVPSNTVSAPTNTKLPGTTTPPPPKKTTPKDFWESIFNIFSIYKFEKDDFPLIKLTSKENQYNPKEKTRKTFLSKSIIKDIEMLKQHHRNIFNSLPDKIPDSVYEPESKGIVTIGGGFFSWMAYIQILQLRKIGCELPVELIIPKIEDFNREQDFCENLLPKYNAKCIVVQDRFGVDVVKEWDFASYQFKAVALAMSSFQHTLLLDSDNVPVQAPDRLFESKVYKANGMVLWPDYWQRTMSPEWHDIIGKPYSLTEKVRDGRFPLVIPQELTPEEEENTKFNDLKGTLADLSTESGQVMINKGTHGKVVLMTLYYNLFGPALYYKLFSLGALGEGDKDTFAAAAHVCDKEYYQVKSYIHTYGYFDNGYHGMTMAQKDPEEDYQTYLRIEKEYREKGKNWDKAAKDQFSGDNKVPVFTLHCNMKKIDPASYIKDESISDLEANRMKVRFYSNFKIKLPGSDGKEKVLDFERTRWETIEEIACQQKVKFSIFKDQNMDKICTYIRNTIEWLKETEKK</sequence>
<reference evidence="12 13" key="1">
    <citation type="journal article" date="2021" name="DNA Res.">
        <title>Genome analysis of Candida subhashii reveals its hybrid nature and dual mitochondrial genome conformations.</title>
        <authorList>
            <person name="Mixao V."/>
            <person name="Hegedusova E."/>
            <person name="Saus E."/>
            <person name="Pryszcz L.P."/>
            <person name="Cillingova A."/>
            <person name="Nosek J."/>
            <person name="Gabaldon T."/>
        </authorList>
    </citation>
    <scope>NUCLEOTIDE SEQUENCE [LARGE SCALE GENOMIC DNA]</scope>
    <source>
        <strain evidence="12 13">CBS 10753</strain>
    </source>
</reference>
<evidence type="ECO:0000313" key="12">
    <source>
        <dbReference type="EMBL" id="KAG7666165.1"/>
    </source>
</evidence>
<keyword evidence="8" id="KW-0333">Golgi apparatus</keyword>
<feature type="transmembrane region" description="Helical" evidence="11">
    <location>
        <begin position="21"/>
        <end position="43"/>
    </location>
</feature>
<comment type="similarity">
    <text evidence="3">Belongs to the MNN1/MNT family.</text>
</comment>
<comment type="caution">
    <text evidence="12">The sequence shown here is derived from an EMBL/GenBank/DDBJ whole genome shotgun (WGS) entry which is preliminary data.</text>
</comment>
<proteinExistence type="inferred from homology"/>
<feature type="region of interest" description="Disordered" evidence="10">
    <location>
        <begin position="100"/>
        <end position="120"/>
    </location>
</feature>
<dbReference type="Pfam" id="PF11051">
    <property type="entry name" value="Mannosyl_trans3"/>
    <property type="match status" value="1"/>
</dbReference>
<evidence type="ECO:0000256" key="6">
    <source>
        <dbReference type="ARBA" id="ARBA00022968"/>
    </source>
</evidence>
<name>A0A8J5QXB6_9ASCO</name>
<dbReference type="GO" id="GO:0046354">
    <property type="term" value="P:mannan biosynthetic process"/>
    <property type="evidence" value="ECO:0007669"/>
    <property type="project" value="TreeGrafter"/>
</dbReference>
<evidence type="ECO:0000256" key="8">
    <source>
        <dbReference type="ARBA" id="ARBA00023034"/>
    </source>
</evidence>
<comment type="subcellular location">
    <subcellularLocation>
        <location evidence="1">Golgi apparatus membrane</location>
        <topology evidence="1">Single-pass type II membrane protein</topology>
    </subcellularLocation>
</comment>
<evidence type="ECO:0000256" key="10">
    <source>
        <dbReference type="SAM" id="MobiDB-lite"/>
    </source>
</evidence>
<dbReference type="RefSeq" id="XP_049266397.1">
    <property type="nucleotide sequence ID" value="XM_049406768.1"/>
</dbReference>
<dbReference type="GeneID" id="73467095"/>
<evidence type="ECO:0000256" key="11">
    <source>
        <dbReference type="SAM" id="Phobius"/>
    </source>
</evidence>
<protein>
    <submittedName>
        <fullName evidence="12">MNN2</fullName>
    </submittedName>
</protein>
<dbReference type="EMBL" id="JAGSYN010000037">
    <property type="protein sequence ID" value="KAG7666165.1"/>
    <property type="molecule type" value="Genomic_DNA"/>
</dbReference>